<proteinExistence type="inferred from homology"/>
<comment type="similarity">
    <text evidence="2">Belongs to the Mediator complex subunit 22 family.</text>
</comment>
<dbReference type="GeneID" id="70290771"/>
<evidence type="ECO:0000313" key="8">
    <source>
        <dbReference type="Proteomes" id="UP000887229"/>
    </source>
</evidence>
<dbReference type="GO" id="GO:0006357">
    <property type="term" value="P:regulation of transcription by RNA polymerase II"/>
    <property type="evidence" value="ECO:0007669"/>
    <property type="project" value="InterPro"/>
</dbReference>
<organism evidence="7 8">
    <name type="scientific">Emericellopsis atlantica</name>
    <dbReference type="NCBI Taxonomy" id="2614577"/>
    <lineage>
        <taxon>Eukaryota</taxon>
        <taxon>Fungi</taxon>
        <taxon>Dikarya</taxon>
        <taxon>Ascomycota</taxon>
        <taxon>Pezizomycotina</taxon>
        <taxon>Sordariomycetes</taxon>
        <taxon>Hypocreomycetidae</taxon>
        <taxon>Hypocreales</taxon>
        <taxon>Bionectriaceae</taxon>
        <taxon>Emericellopsis</taxon>
    </lineage>
</organism>
<dbReference type="Proteomes" id="UP000887229">
    <property type="component" value="Unassembled WGS sequence"/>
</dbReference>
<keyword evidence="4" id="KW-0804">Transcription</keyword>
<keyword evidence="8" id="KW-1185">Reference proteome</keyword>
<feature type="region of interest" description="Disordered" evidence="6">
    <location>
        <begin position="127"/>
        <end position="148"/>
    </location>
</feature>
<feature type="compositionally biased region" description="Basic and acidic residues" evidence="6">
    <location>
        <begin position="136"/>
        <end position="148"/>
    </location>
</feature>
<name>A0A9P7ZS09_9HYPO</name>
<evidence type="ECO:0000256" key="5">
    <source>
        <dbReference type="ARBA" id="ARBA00023242"/>
    </source>
</evidence>
<comment type="subcellular location">
    <subcellularLocation>
        <location evidence="1">Nucleus</location>
    </subcellularLocation>
</comment>
<keyword evidence="3" id="KW-0805">Transcription regulation</keyword>
<dbReference type="EMBL" id="MU251246">
    <property type="protein sequence ID" value="KAG9257170.1"/>
    <property type="molecule type" value="Genomic_DNA"/>
</dbReference>
<sequence>MDRKQANDNLMDTHDRLIAEILTRYRNILNLTTLQATRDTDDLEIHNAATDNPSSIAVTGISLKMEFDALYSSIKELLTLSRRMKELWVFGPLGGRESQGMEERVRDDVKRVGELLGDIEGGRAKETAEAMGGSWELKKDEEVKGVEA</sequence>
<evidence type="ECO:0000313" key="7">
    <source>
        <dbReference type="EMBL" id="KAG9257170.1"/>
    </source>
</evidence>
<dbReference type="AlphaFoldDB" id="A0A9P7ZS09"/>
<evidence type="ECO:0000256" key="6">
    <source>
        <dbReference type="SAM" id="MobiDB-lite"/>
    </source>
</evidence>
<dbReference type="OrthoDB" id="203279at2759"/>
<keyword evidence="5" id="KW-0539">Nucleus</keyword>
<dbReference type="Gene3D" id="6.10.280.160">
    <property type="entry name" value="Mediator of RNA polymerase II transcription subunit 22"/>
    <property type="match status" value="1"/>
</dbReference>
<dbReference type="GO" id="GO:0016592">
    <property type="term" value="C:mediator complex"/>
    <property type="evidence" value="ECO:0007669"/>
    <property type="project" value="InterPro"/>
</dbReference>
<protein>
    <submittedName>
        <fullName evidence="7">Uncharacterized protein</fullName>
    </submittedName>
</protein>
<accession>A0A9P7ZS09</accession>
<reference evidence="7" key="1">
    <citation type="journal article" date="2021" name="IMA Fungus">
        <title>Genomic characterization of three marine fungi, including Emericellopsis atlantica sp. nov. with signatures of a generalist lifestyle and marine biomass degradation.</title>
        <authorList>
            <person name="Hagestad O.C."/>
            <person name="Hou L."/>
            <person name="Andersen J.H."/>
            <person name="Hansen E.H."/>
            <person name="Altermark B."/>
            <person name="Li C."/>
            <person name="Kuhnert E."/>
            <person name="Cox R.J."/>
            <person name="Crous P.W."/>
            <person name="Spatafora J.W."/>
            <person name="Lail K."/>
            <person name="Amirebrahimi M."/>
            <person name="Lipzen A."/>
            <person name="Pangilinan J."/>
            <person name="Andreopoulos W."/>
            <person name="Hayes R.D."/>
            <person name="Ng V."/>
            <person name="Grigoriev I.V."/>
            <person name="Jackson S.A."/>
            <person name="Sutton T.D.S."/>
            <person name="Dobson A.D.W."/>
            <person name="Rama T."/>
        </authorList>
    </citation>
    <scope>NUCLEOTIDE SEQUENCE</scope>
    <source>
        <strain evidence="7">TS7</strain>
    </source>
</reference>
<evidence type="ECO:0000256" key="2">
    <source>
        <dbReference type="ARBA" id="ARBA00005942"/>
    </source>
</evidence>
<evidence type="ECO:0000256" key="1">
    <source>
        <dbReference type="ARBA" id="ARBA00004123"/>
    </source>
</evidence>
<dbReference type="InterPro" id="IPR009332">
    <property type="entry name" value="Med22"/>
</dbReference>
<dbReference type="Pfam" id="PF06179">
    <property type="entry name" value="Med22"/>
    <property type="match status" value="1"/>
</dbReference>
<gene>
    <name evidence="7" type="ORF">F5Z01DRAFT_456457</name>
</gene>
<evidence type="ECO:0000256" key="3">
    <source>
        <dbReference type="ARBA" id="ARBA00023015"/>
    </source>
</evidence>
<comment type="caution">
    <text evidence="7">The sequence shown here is derived from an EMBL/GenBank/DDBJ whole genome shotgun (WGS) entry which is preliminary data.</text>
</comment>
<dbReference type="RefSeq" id="XP_046121094.1">
    <property type="nucleotide sequence ID" value="XM_046259868.1"/>
</dbReference>
<dbReference type="GO" id="GO:0003712">
    <property type="term" value="F:transcription coregulator activity"/>
    <property type="evidence" value="ECO:0007669"/>
    <property type="project" value="InterPro"/>
</dbReference>
<evidence type="ECO:0000256" key="4">
    <source>
        <dbReference type="ARBA" id="ARBA00023163"/>
    </source>
</evidence>